<organism evidence="2">
    <name type="scientific">freshwater metagenome</name>
    <dbReference type="NCBI Taxonomy" id="449393"/>
    <lineage>
        <taxon>unclassified sequences</taxon>
        <taxon>metagenomes</taxon>
        <taxon>ecological metagenomes</taxon>
    </lineage>
</organism>
<evidence type="ECO:0000313" key="2">
    <source>
        <dbReference type="EMBL" id="CAB4545685.1"/>
    </source>
</evidence>
<dbReference type="PANTHER" id="PTHR11601:SF34">
    <property type="entry name" value="CYSTEINE DESULFURASE"/>
    <property type="match status" value="1"/>
</dbReference>
<dbReference type="PANTHER" id="PTHR11601">
    <property type="entry name" value="CYSTEINE DESULFURYLASE FAMILY MEMBER"/>
    <property type="match status" value="1"/>
</dbReference>
<protein>
    <submittedName>
        <fullName evidence="2">Unannotated protein</fullName>
    </submittedName>
</protein>
<accession>A0A6J6C3R4</accession>
<dbReference type="InterPro" id="IPR015424">
    <property type="entry name" value="PyrdxlP-dep_Trfase"/>
</dbReference>
<dbReference type="SUPFAM" id="SSF53383">
    <property type="entry name" value="PLP-dependent transferases"/>
    <property type="match status" value="1"/>
</dbReference>
<dbReference type="Gene3D" id="3.40.640.10">
    <property type="entry name" value="Type I PLP-dependent aspartate aminotransferase-like (Major domain)"/>
    <property type="match status" value="1"/>
</dbReference>
<name>A0A6J6C3R4_9ZZZZ</name>
<sequence>MVRVTGNFRKESPLHPKAEAALLAAFDAGWADPRKLSSSSSKAHHMRQEALESIAHQLSLRSDEIEILGEPLLGHYLSIAGLATSPKTKIFYCATSRSEVIATARSFDPVELPVDIRGNLDIAQNSQPGVLALQIANGETGIITATDEVVKLFPDCLIACDATTTPDASLLPSRWDSAIFDSGSWAGPSGIGILAIRNSKVWKNPLPHIGISRVPQSYSLPLLLSSVVALEAWKSDLSEDMRLRDLSAQLRLRIASSVSDCDIAGELDSSLGNISSFSFLYCHGEELLRELSIRGFDLDSGSACTSDDLAPSHVLAAMGILTHGNIRVTIHRGTTSDEIEELGTAIIESVAQMRARN</sequence>
<evidence type="ECO:0000256" key="1">
    <source>
        <dbReference type="ARBA" id="ARBA00001933"/>
    </source>
</evidence>
<dbReference type="EMBL" id="CAEZSM010000089">
    <property type="protein sequence ID" value="CAB4545685.1"/>
    <property type="molecule type" value="Genomic_DNA"/>
</dbReference>
<dbReference type="AlphaFoldDB" id="A0A6J6C3R4"/>
<gene>
    <name evidence="2" type="ORF">UFOPK1438_00744</name>
</gene>
<dbReference type="InterPro" id="IPR015422">
    <property type="entry name" value="PyrdxlP-dep_Trfase_small"/>
</dbReference>
<dbReference type="Gene3D" id="3.90.1150.10">
    <property type="entry name" value="Aspartate Aminotransferase, domain 1"/>
    <property type="match status" value="1"/>
</dbReference>
<dbReference type="InterPro" id="IPR015421">
    <property type="entry name" value="PyrdxlP-dep_Trfase_major"/>
</dbReference>
<reference evidence="2" key="1">
    <citation type="submission" date="2020-05" db="EMBL/GenBank/DDBJ databases">
        <authorList>
            <person name="Chiriac C."/>
            <person name="Salcher M."/>
            <person name="Ghai R."/>
            <person name="Kavagutti S V."/>
        </authorList>
    </citation>
    <scope>NUCLEOTIDE SEQUENCE</scope>
</reference>
<comment type="cofactor">
    <cofactor evidence="1">
        <name>pyridoxal 5'-phosphate</name>
        <dbReference type="ChEBI" id="CHEBI:597326"/>
    </cofactor>
</comment>
<proteinExistence type="predicted"/>